<dbReference type="InterPro" id="IPR011032">
    <property type="entry name" value="GroES-like_sf"/>
</dbReference>
<feature type="domain" description="Enoyl reductase (ER)" evidence="1">
    <location>
        <begin position="19"/>
        <end position="318"/>
    </location>
</feature>
<evidence type="ECO:0000313" key="2">
    <source>
        <dbReference type="EMBL" id="NQX47669.1"/>
    </source>
</evidence>
<evidence type="ECO:0000259" key="1">
    <source>
        <dbReference type="SMART" id="SM00829"/>
    </source>
</evidence>
<dbReference type="Proteomes" id="UP000711047">
    <property type="component" value="Unassembled WGS sequence"/>
</dbReference>
<dbReference type="PANTHER" id="PTHR44013:SF1">
    <property type="entry name" value="ZINC-TYPE ALCOHOL DEHYDROGENASE-LIKE PROTEIN C16A3.02C"/>
    <property type="match status" value="1"/>
</dbReference>
<dbReference type="SMART" id="SM00829">
    <property type="entry name" value="PKS_ER"/>
    <property type="match status" value="1"/>
</dbReference>
<organism evidence="2 3">
    <name type="scientific">Paenibacillus tritici</name>
    <dbReference type="NCBI Taxonomy" id="1873425"/>
    <lineage>
        <taxon>Bacteria</taxon>
        <taxon>Bacillati</taxon>
        <taxon>Bacillota</taxon>
        <taxon>Bacilli</taxon>
        <taxon>Bacillales</taxon>
        <taxon>Paenibacillaceae</taxon>
        <taxon>Paenibacillus</taxon>
    </lineage>
</organism>
<dbReference type="SUPFAM" id="SSF51735">
    <property type="entry name" value="NAD(P)-binding Rossmann-fold domains"/>
    <property type="match status" value="1"/>
</dbReference>
<dbReference type="Pfam" id="PF13602">
    <property type="entry name" value="ADH_zinc_N_2"/>
    <property type="match status" value="1"/>
</dbReference>
<sequence length="320" mass="34020">MNQNTQNTFMKAIRIHQFGGIGELRYEEAPIPAPAADEILIKVAASGFNPVDVKIRMGYLQAFFPHHFPYIPGIEVSGIVERAGEAVTEFQAGDKVYAALDMSQDGGAAEYVVTKAQYAALAPASLELADAAALPVGVLTAWQGLFEHGNLPAGGRVLIAGAAGGVGSYAVQLAKLHGAYVIGTSSAASIPMLQELGIDEIIDYTRESVTEKLNTKVDLILNLSPENTEELNTWLPLLKEGGALVSAVNPADEQLAAQLGVRTHQIYGHADREQMTRMAALVDEGKLKLQITARLPLAELASAHAMSEAGKIRGKVLITI</sequence>
<dbReference type="PANTHER" id="PTHR44013">
    <property type="entry name" value="ZINC-TYPE ALCOHOL DEHYDROGENASE-LIKE PROTEIN C16A3.02C"/>
    <property type="match status" value="1"/>
</dbReference>
<accession>A0ABX2DVV1</accession>
<name>A0ABX2DVV1_9BACL</name>
<dbReference type="CDD" id="cd05289">
    <property type="entry name" value="MDR_like_2"/>
    <property type="match status" value="1"/>
</dbReference>
<dbReference type="InterPro" id="IPR020843">
    <property type="entry name" value="ER"/>
</dbReference>
<comment type="caution">
    <text evidence="2">The sequence shown here is derived from an EMBL/GenBank/DDBJ whole genome shotgun (WGS) entry which is preliminary data.</text>
</comment>
<gene>
    <name evidence="2" type="ORF">HQN87_20300</name>
</gene>
<protein>
    <submittedName>
        <fullName evidence="2">NADP-dependent oxidoreductase</fullName>
    </submittedName>
</protein>
<keyword evidence="3" id="KW-1185">Reference proteome</keyword>
<dbReference type="Gene3D" id="3.90.180.10">
    <property type="entry name" value="Medium-chain alcohol dehydrogenases, catalytic domain"/>
    <property type="match status" value="1"/>
</dbReference>
<dbReference type="SUPFAM" id="SSF50129">
    <property type="entry name" value="GroES-like"/>
    <property type="match status" value="1"/>
</dbReference>
<evidence type="ECO:0000313" key="3">
    <source>
        <dbReference type="Proteomes" id="UP000711047"/>
    </source>
</evidence>
<dbReference type="InterPro" id="IPR052733">
    <property type="entry name" value="Chloroplast_QOR"/>
</dbReference>
<dbReference type="EMBL" id="JABMKX010000011">
    <property type="protein sequence ID" value="NQX47669.1"/>
    <property type="molecule type" value="Genomic_DNA"/>
</dbReference>
<proteinExistence type="predicted"/>
<dbReference type="InterPro" id="IPR036291">
    <property type="entry name" value="NAD(P)-bd_dom_sf"/>
</dbReference>
<dbReference type="Pfam" id="PF08240">
    <property type="entry name" value="ADH_N"/>
    <property type="match status" value="1"/>
</dbReference>
<dbReference type="RefSeq" id="WP_173137064.1">
    <property type="nucleotide sequence ID" value="NZ_JABMKX010000011.1"/>
</dbReference>
<dbReference type="InterPro" id="IPR013154">
    <property type="entry name" value="ADH-like_N"/>
</dbReference>
<dbReference type="Gene3D" id="3.40.50.720">
    <property type="entry name" value="NAD(P)-binding Rossmann-like Domain"/>
    <property type="match status" value="1"/>
</dbReference>
<reference evidence="2 3" key="1">
    <citation type="submission" date="2020-05" db="EMBL/GenBank/DDBJ databases">
        <title>Paenibacillus glebae, sp. nov., Paenibacillus humi sp. nov., Paenibacillus pedi sp. nov., Paenibacillus terrestris sp. nov. and Paenibacillus terricola sp. nov., isolated from a forest top soil sample.</title>
        <authorList>
            <person name="Qi S."/>
            <person name="Carlier A."/>
            <person name="Cnockaert M."/>
            <person name="Vandamme P."/>
        </authorList>
    </citation>
    <scope>NUCLEOTIDE SEQUENCE [LARGE SCALE GENOMIC DNA]</scope>
    <source>
        <strain evidence="2 3">LMG 29502</strain>
    </source>
</reference>